<keyword evidence="2" id="KW-1185">Reference proteome</keyword>
<proteinExistence type="predicted"/>
<dbReference type="EMBL" id="KZ613859">
    <property type="protein sequence ID" value="PMD54654.1"/>
    <property type="molecule type" value="Genomic_DNA"/>
</dbReference>
<dbReference type="GeneID" id="36578396"/>
<evidence type="ECO:0000313" key="2">
    <source>
        <dbReference type="Proteomes" id="UP000235371"/>
    </source>
</evidence>
<name>A0A2J6SV56_9HELO</name>
<evidence type="ECO:0000313" key="1">
    <source>
        <dbReference type="EMBL" id="PMD54654.1"/>
    </source>
</evidence>
<protein>
    <submittedName>
        <fullName evidence="1">Uncharacterized protein</fullName>
    </submittedName>
</protein>
<dbReference type="Proteomes" id="UP000235371">
    <property type="component" value="Unassembled WGS sequence"/>
</dbReference>
<accession>A0A2J6SV56</accession>
<sequence>MTDTWLEMLVTPVPLARRPPATRFTGFCVSLDASASLPHCPTTSTCQALLFRELPLQFEPCFRDFSFPRGIEVCRGADGFRVAQKERPLRLIRHLPFPCLFPRVLVLSR</sequence>
<dbReference type="RefSeq" id="XP_024731558.1">
    <property type="nucleotide sequence ID" value="XM_024870314.1"/>
</dbReference>
<gene>
    <name evidence="1" type="ORF">K444DRAFT_110199</name>
</gene>
<reference evidence="1 2" key="1">
    <citation type="submission" date="2016-04" db="EMBL/GenBank/DDBJ databases">
        <title>A degradative enzymes factory behind the ericoid mycorrhizal symbiosis.</title>
        <authorList>
            <consortium name="DOE Joint Genome Institute"/>
            <person name="Martino E."/>
            <person name="Morin E."/>
            <person name="Grelet G."/>
            <person name="Kuo A."/>
            <person name="Kohler A."/>
            <person name="Daghino S."/>
            <person name="Barry K."/>
            <person name="Choi C."/>
            <person name="Cichocki N."/>
            <person name="Clum A."/>
            <person name="Copeland A."/>
            <person name="Hainaut M."/>
            <person name="Haridas S."/>
            <person name="Labutti K."/>
            <person name="Lindquist E."/>
            <person name="Lipzen A."/>
            <person name="Khouja H.-R."/>
            <person name="Murat C."/>
            <person name="Ohm R."/>
            <person name="Olson A."/>
            <person name="Spatafora J."/>
            <person name="Veneault-Fourrey C."/>
            <person name="Henrissat B."/>
            <person name="Grigoriev I."/>
            <person name="Martin F."/>
            <person name="Perotto S."/>
        </authorList>
    </citation>
    <scope>NUCLEOTIDE SEQUENCE [LARGE SCALE GENOMIC DNA]</scope>
    <source>
        <strain evidence="1 2">E</strain>
    </source>
</reference>
<dbReference type="InParanoid" id="A0A2J6SV56"/>
<dbReference type="AlphaFoldDB" id="A0A2J6SV56"/>
<organism evidence="1 2">
    <name type="scientific">Hyaloscypha bicolor E</name>
    <dbReference type="NCBI Taxonomy" id="1095630"/>
    <lineage>
        <taxon>Eukaryota</taxon>
        <taxon>Fungi</taxon>
        <taxon>Dikarya</taxon>
        <taxon>Ascomycota</taxon>
        <taxon>Pezizomycotina</taxon>
        <taxon>Leotiomycetes</taxon>
        <taxon>Helotiales</taxon>
        <taxon>Hyaloscyphaceae</taxon>
        <taxon>Hyaloscypha</taxon>
        <taxon>Hyaloscypha bicolor</taxon>
    </lineage>
</organism>